<keyword evidence="3" id="KW-0378">Hydrolase</keyword>
<organism evidence="3 4">
    <name type="scientific">Kribbella turkmenica</name>
    <dbReference type="NCBI Taxonomy" id="2530375"/>
    <lineage>
        <taxon>Bacteria</taxon>
        <taxon>Bacillati</taxon>
        <taxon>Actinomycetota</taxon>
        <taxon>Actinomycetes</taxon>
        <taxon>Propionibacteriales</taxon>
        <taxon>Kribbellaceae</taxon>
        <taxon>Kribbella</taxon>
    </lineage>
</organism>
<protein>
    <submittedName>
        <fullName evidence="3">Amidohydrolase</fullName>
    </submittedName>
</protein>
<dbReference type="InterPro" id="IPR006680">
    <property type="entry name" value="Amidohydro-rel"/>
</dbReference>
<dbReference type="InterPro" id="IPR032466">
    <property type="entry name" value="Metal_Hydrolase"/>
</dbReference>
<reference evidence="3 4" key="1">
    <citation type="submission" date="2019-02" db="EMBL/GenBank/DDBJ databases">
        <title>Draft genome sequences of novel Actinobacteria.</title>
        <authorList>
            <person name="Sahin N."/>
            <person name="Ay H."/>
            <person name="Saygin H."/>
        </authorList>
    </citation>
    <scope>NUCLEOTIDE SEQUENCE [LARGE SCALE GENOMIC DNA]</scope>
    <source>
        <strain evidence="3 4">16K104</strain>
    </source>
</reference>
<dbReference type="Pfam" id="PF04909">
    <property type="entry name" value="Amidohydro_2"/>
    <property type="match status" value="1"/>
</dbReference>
<dbReference type="GO" id="GO:0019748">
    <property type="term" value="P:secondary metabolic process"/>
    <property type="evidence" value="ECO:0007669"/>
    <property type="project" value="TreeGrafter"/>
</dbReference>
<feature type="domain" description="Amidohydrolase-related" evidence="2">
    <location>
        <begin position="2"/>
        <end position="275"/>
    </location>
</feature>
<dbReference type="InterPro" id="IPR032465">
    <property type="entry name" value="ACMSD"/>
</dbReference>
<dbReference type="GO" id="GO:0005737">
    <property type="term" value="C:cytoplasm"/>
    <property type="evidence" value="ECO:0007669"/>
    <property type="project" value="TreeGrafter"/>
</dbReference>
<sequence>MIDVHQHLWPAEFVDRLRARRAAPYLDGWTLHTATEAPHEIDPAAHAIDKRVAVEQDAGTALAVVSLSSPLGIEQLGDAALLDAWHVGTAALPKPFKAWASCDLREPDVAGAESLLNKGFVGLQLPAHVLGTPAGWEAHGELLATAERLNKPILVHPGTAVPVDEAPGWWAPVVDYSNQLQAAWWAWHAYGGRHQFPRLRLCFVAAAGLAPVHHERLAARGGALGTIDPNLYVDTSSYGPQGIDAVARVLGIDQVVHGTDRPYAGITDHRQGDAATAVIRHDNPHRLLYGAGQPSPERGVQ</sequence>
<dbReference type="Proteomes" id="UP000295172">
    <property type="component" value="Unassembled WGS sequence"/>
</dbReference>
<dbReference type="PANTHER" id="PTHR21240">
    <property type="entry name" value="2-AMINO-3-CARBOXYLMUCONATE-6-SEMIALDEHYDE DECARBOXYLASE"/>
    <property type="match status" value="1"/>
</dbReference>
<evidence type="ECO:0000256" key="1">
    <source>
        <dbReference type="ARBA" id="ARBA00023239"/>
    </source>
</evidence>
<evidence type="ECO:0000259" key="2">
    <source>
        <dbReference type="Pfam" id="PF04909"/>
    </source>
</evidence>
<dbReference type="SUPFAM" id="SSF51556">
    <property type="entry name" value="Metallo-dependent hydrolases"/>
    <property type="match status" value="1"/>
</dbReference>
<dbReference type="EMBL" id="SMKR01000018">
    <property type="protein sequence ID" value="TDD28726.1"/>
    <property type="molecule type" value="Genomic_DNA"/>
</dbReference>
<dbReference type="GO" id="GO:0016787">
    <property type="term" value="F:hydrolase activity"/>
    <property type="evidence" value="ECO:0007669"/>
    <property type="project" value="UniProtKB-KW"/>
</dbReference>
<comment type="caution">
    <text evidence="3">The sequence shown here is derived from an EMBL/GenBank/DDBJ whole genome shotgun (WGS) entry which is preliminary data.</text>
</comment>
<proteinExistence type="predicted"/>
<dbReference type="PANTHER" id="PTHR21240:SF28">
    <property type="entry name" value="ISO-OROTATE DECARBOXYLASE (EUROFUNG)"/>
    <property type="match status" value="1"/>
</dbReference>
<name>A0A4R4XDD0_9ACTN</name>
<keyword evidence="4" id="KW-1185">Reference proteome</keyword>
<dbReference type="RefSeq" id="WP_132317210.1">
    <property type="nucleotide sequence ID" value="NZ_SMKR01000018.1"/>
</dbReference>
<accession>A0A4R4XDD0</accession>
<dbReference type="Gene3D" id="3.20.20.140">
    <property type="entry name" value="Metal-dependent hydrolases"/>
    <property type="match status" value="1"/>
</dbReference>
<dbReference type="GO" id="GO:0016831">
    <property type="term" value="F:carboxy-lyase activity"/>
    <property type="evidence" value="ECO:0007669"/>
    <property type="project" value="InterPro"/>
</dbReference>
<dbReference type="AlphaFoldDB" id="A0A4R4XDD0"/>
<keyword evidence="1" id="KW-0456">Lyase</keyword>
<dbReference type="OrthoDB" id="4456265at2"/>
<gene>
    <name evidence="3" type="ORF">E1218_06320</name>
</gene>
<evidence type="ECO:0000313" key="4">
    <source>
        <dbReference type="Proteomes" id="UP000295172"/>
    </source>
</evidence>
<evidence type="ECO:0000313" key="3">
    <source>
        <dbReference type="EMBL" id="TDD28726.1"/>
    </source>
</evidence>